<dbReference type="Gene3D" id="3.10.20.280">
    <property type="entry name" value="RnfH-like"/>
    <property type="match status" value="1"/>
</dbReference>
<organism evidence="4 5">
    <name type="scientific">Luteimonas kalidii</name>
    <dbReference type="NCBI Taxonomy" id="3042025"/>
    <lineage>
        <taxon>Bacteria</taxon>
        <taxon>Pseudomonadati</taxon>
        <taxon>Pseudomonadota</taxon>
        <taxon>Gammaproteobacteria</taxon>
        <taxon>Lysobacterales</taxon>
        <taxon>Lysobacteraceae</taxon>
        <taxon>Luteimonas</taxon>
    </lineage>
</organism>
<accession>A0ABT6JSS9</accession>
<evidence type="ECO:0000256" key="3">
    <source>
        <dbReference type="SAM" id="MobiDB-lite"/>
    </source>
</evidence>
<dbReference type="InterPro" id="IPR037021">
    <property type="entry name" value="RnfH_sf"/>
</dbReference>
<comment type="caution">
    <text evidence="4">The sequence shown here is derived from an EMBL/GenBank/DDBJ whole genome shotgun (WGS) entry which is preliminary data.</text>
</comment>
<name>A0ABT6JSS9_9GAMM</name>
<dbReference type="SUPFAM" id="SSF54285">
    <property type="entry name" value="MoaD/ThiS"/>
    <property type="match status" value="1"/>
</dbReference>
<evidence type="ECO:0000313" key="5">
    <source>
        <dbReference type="Proteomes" id="UP001156873"/>
    </source>
</evidence>
<dbReference type="Pfam" id="PF03658">
    <property type="entry name" value="Ub-RnfH"/>
    <property type="match status" value="1"/>
</dbReference>
<comment type="similarity">
    <text evidence="1 2">Belongs to the UPF0125 (RnfH) family.</text>
</comment>
<dbReference type="InterPro" id="IPR005346">
    <property type="entry name" value="RnfH"/>
</dbReference>
<evidence type="ECO:0000256" key="2">
    <source>
        <dbReference type="HAMAP-Rule" id="MF_00460"/>
    </source>
</evidence>
<feature type="region of interest" description="Disordered" evidence="3">
    <location>
        <begin position="69"/>
        <end position="89"/>
    </location>
</feature>
<proteinExistence type="inferred from homology"/>
<evidence type="ECO:0000256" key="1">
    <source>
        <dbReference type="ARBA" id="ARBA00010645"/>
    </source>
</evidence>
<gene>
    <name evidence="4" type="ORF">QFW81_07410</name>
</gene>
<dbReference type="EMBL" id="JARXRO010000014">
    <property type="protein sequence ID" value="MDH5833752.1"/>
    <property type="molecule type" value="Genomic_DNA"/>
</dbReference>
<protein>
    <recommendedName>
        <fullName evidence="2">UPF0125 protein QFW81_07410</fullName>
    </recommendedName>
</protein>
<sequence length="89" mass="9592">MRVQVIRAWPDRFETEELALAAGATVADALAATRITQQGVAGVAVHGERVQADTPLHEGDRLELLGPLLADPKDSRRRRAQAQAGRAAR</sequence>
<dbReference type="PANTHER" id="PTHR37483:SF1">
    <property type="entry name" value="UPF0125 PROTEIN RATB"/>
    <property type="match status" value="1"/>
</dbReference>
<keyword evidence="5" id="KW-1185">Reference proteome</keyword>
<reference evidence="4 5" key="1">
    <citation type="submission" date="2023-04" db="EMBL/GenBank/DDBJ databases">
        <title>Luteimonas sp. M1R5S59.</title>
        <authorList>
            <person name="Sun J.-Q."/>
        </authorList>
    </citation>
    <scope>NUCLEOTIDE SEQUENCE [LARGE SCALE GENOMIC DNA]</scope>
    <source>
        <strain evidence="4 5">M1R5S59</strain>
    </source>
</reference>
<dbReference type="HAMAP" id="MF_00460">
    <property type="entry name" value="UPF0125_RnfH"/>
    <property type="match status" value="1"/>
</dbReference>
<evidence type="ECO:0000313" key="4">
    <source>
        <dbReference type="EMBL" id="MDH5833752.1"/>
    </source>
</evidence>
<dbReference type="NCBIfam" id="NF002490">
    <property type="entry name" value="PRK01777.1"/>
    <property type="match status" value="1"/>
</dbReference>
<dbReference type="InterPro" id="IPR016155">
    <property type="entry name" value="Mopterin_synth/thiamin_S_b"/>
</dbReference>
<dbReference type="Proteomes" id="UP001156873">
    <property type="component" value="Unassembled WGS sequence"/>
</dbReference>
<dbReference type="PANTHER" id="PTHR37483">
    <property type="entry name" value="UPF0125 PROTEIN RATB"/>
    <property type="match status" value="1"/>
</dbReference>
<dbReference type="RefSeq" id="WP_280578051.1">
    <property type="nucleotide sequence ID" value="NZ_JARXRO010000014.1"/>
</dbReference>